<feature type="domain" description="ABC transmembrane type-1" evidence="8">
    <location>
        <begin position="100"/>
        <end position="305"/>
    </location>
</feature>
<protein>
    <submittedName>
        <fullName evidence="10">Peptide ABC transporter</fullName>
    </submittedName>
</protein>
<dbReference type="OrthoDB" id="9807402at2"/>
<evidence type="ECO:0000256" key="4">
    <source>
        <dbReference type="ARBA" id="ARBA00022692"/>
    </source>
</evidence>
<reference evidence="10 11" key="1">
    <citation type="submission" date="2015-12" db="EMBL/GenBank/DDBJ databases">
        <title>Genome sequence of Tistrella mobilis MCCC 1A02139.</title>
        <authorList>
            <person name="Lu L."/>
            <person name="Lai Q."/>
            <person name="Shao Z."/>
            <person name="Qian P."/>
        </authorList>
    </citation>
    <scope>NUCLEOTIDE SEQUENCE [LARGE SCALE GENOMIC DNA]</scope>
    <source>
        <strain evidence="10 11">MCCC 1A02139</strain>
    </source>
</reference>
<feature type="transmembrane region" description="Helical" evidence="7">
    <location>
        <begin position="102"/>
        <end position="127"/>
    </location>
</feature>
<evidence type="ECO:0000259" key="8">
    <source>
        <dbReference type="PROSITE" id="PS50928"/>
    </source>
</evidence>
<feature type="domain" description="YrdC-like" evidence="9">
    <location>
        <begin position="11"/>
        <end position="223"/>
    </location>
</feature>
<accession>A0A162LRA8</accession>
<dbReference type="PANTHER" id="PTHR43163">
    <property type="entry name" value="DIPEPTIDE TRANSPORT SYSTEM PERMEASE PROTEIN DPPB-RELATED"/>
    <property type="match status" value="1"/>
</dbReference>
<keyword evidence="4 7" id="KW-0812">Transmembrane</keyword>
<keyword evidence="5 7" id="KW-1133">Transmembrane helix</keyword>
<evidence type="ECO:0000313" key="11">
    <source>
        <dbReference type="Proteomes" id="UP000075787"/>
    </source>
</evidence>
<gene>
    <name evidence="10" type="ORF">AUP44_21980</name>
</gene>
<evidence type="ECO:0000256" key="1">
    <source>
        <dbReference type="ARBA" id="ARBA00004651"/>
    </source>
</evidence>
<evidence type="ECO:0000259" key="9">
    <source>
        <dbReference type="PROSITE" id="PS51163"/>
    </source>
</evidence>
<feature type="transmembrane region" description="Helical" evidence="7">
    <location>
        <begin position="286"/>
        <end position="312"/>
    </location>
</feature>
<dbReference type="Proteomes" id="UP000075787">
    <property type="component" value="Unassembled WGS sequence"/>
</dbReference>
<dbReference type="PROSITE" id="PS50928">
    <property type="entry name" value="ABC_TM1"/>
    <property type="match status" value="1"/>
</dbReference>
<keyword evidence="3" id="KW-1003">Cell membrane</keyword>
<dbReference type="Gene3D" id="1.10.3720.10">
    <property type="entry name" value="MetI-like"/>
    <property type="match status" value="1"/>
</dbReference>
<sequence length="317" mass="33839">MSSRRAIRTVRRRLIQVVPVILIVTFVVFGLIQLIPGDIAVTLAGDNASDQRLAEIRALYGLDRPFLVQYFDWLWGAVHGDLARSLISGEEVTTSLSRTFPLTLLIVVLAMLISMVIGIPLGILAALRPNSIIDGAVMGLASVGIAIPNFWLAMILVATFALSLGWLPATGAVAFSDDPIRALEHAILPATALAAGGIAEVARQLRTSLVDILGSQYVRTLHAKGLPGGAVLWKHGLKNVSVNLLTVIGLLANRLLAATVVVETVFAIPGVGNLIVNAALARDFPVVQGVVLTMIIFVVGLNLIIDMLYVVFDPRVR</sequence>
<comment type="similarity">
    <text evidence="7">Belongs to the binding-protein-dependent transport system permease family.</text>
</comment>
<dbReference type="Pfam" id="PF19300">
    <property type="entry name" value="BPD_transp_1_N"/>
    <property type="match status" value="1"/>
</dbReference>
<dbReference type="InterPro" id="IPR000515">
    <property type="entry name" value="MetI-like"/>
</dbReference>
<dbReference type="CDD" id="cd06261">
    <property type="entry name" value="TM_PBP2"/>
    <property type="match status" value="1"/>
</dbReference>
<evidence type="ECO:0000256" key="7">
    <source>
        <dbReference type="RuleBase" id="RU363032"/>
    </source>
</evidence>
<organism evidence="10 11">
    <name type="scientific">Tistrella mobilis</name>
    <dbReference type="NCBI Taxonomy" id="171437"/>
    <lineage>
        <taxon>Bacteria</taxon>
        <taxon>Pseudomonadati</taxon>
        <taxon>Pseudomonadota</taxon>
        <taxon>Alphaproteobacteria</taxon>
        <taxon>Geminicoccales</taxon>
        <taxon>Geminicoccaceae</taxon>
        <taxon>Tistrella</taxon>
    </lineage>
</organism>
<evidence type="ECO:0000313" key="10">
    <source>
        <dbReference type="EMBL" id="KYO56440.1"/>
    </source>
</evidence>
<comment type="caution">
    <text evidence="10">The sequence shown here is derived from an EMBL/GenBank/DDBJ whole genome shotgun (WGS) entry which is preliminary data.</text>
</comment>
<dbReference type="Pfam" id="PF00528">
    <property type="entry name" value="BPD_transp_1"/>
    <property type="match status" value="1"/>
</dbReference>
<keyword evidence="2 7" id="KW-0813">Transport</keyword>
<dbReference type="RefSeq" id="WP_062761859.1">
    <property type="nucleotide sequence ID" value="NZ_CP121043.1"/>
</dbReference>
<dbReference type="GO" id="GO:0003725">
    <property type="term" value="F:double-stranded RNA binding"/>
    <property type="evidence" value="ECO:0007669"/>
    <property type="project" value="InterPro"/>
</dbReference>
<feature type="transmembrane region" description="Helical" evidence="7">
    <location>
        <begin position="139"/>
        <end position="162"/>
    </location>
</feature>
<evidence type="ECO:0000256" key="3">
    <source>
        <dbReference type="ARBA" id="ARBA00022475"/>
    </source>
</evidence>
<comment type="subcellular location">
    <subcellularLocation>
        <location evidence="1 7">Cell membrane</location>
        <topology evidence="1 7">Multi-pass membrane protein</topology>
    </subcellularLocation>
</comment>
<dbReference type="InterPro" id="IPR006070">
    <property type="entry name" value="Sua5-like_dom"/>
</dbReference>
<dbReference type="EMBL" id="LPZR01000044">
    <property type="protein sequence ID" value="KYO56440.1"/>
    <property type="molecule type" value="Genomic_DNA"/>
</dbReference>
<dbReference type="InterPro" id="IPR045621">
    <property type="entry name" value="BPD_transp_1_N"/>
</dbReference>
<dbReference type="GO" id="GO:0055085">
    <property type="term" value="P:transmembrane transport"/>
    <property type="evidence" value="ECO:0007669"/>
    <property type="project" value="InterPro"/>
</dbReference>
<evidence type="ECO:0000256" key="6">
    <source>
        <dbReference type="ARBA" id="ARBA00023136"/>
    </source>
</evidence>
<dbReference type="GeneID" id="97239716"/>
<feature type="transmembrane region" description="Helical" evidence="7">
    <location>
        <begin position="255"/>
        <end position="280"/>
    </location>
</feature>
<dbReference type="PROSITE" id="PS51163">
    <property type="entry name" value="YRDC"/>
    <property type="match status" value="1"/>
</dbReference>
<name>A0A162LRA8_9PROT</name>
<dbReference type="GO" id="GO:0005886">
    <property type="term" value="C:plasma membrane"/>
    <property type="evidence" value="ECO:0007669"/>
    <property type="project" value="UniProtKB-SubCell"/>
</dbReference>
<evidence type="ECO:0000256" key="2">
    <source>
        <dbReference type="ARBA" id="ARBA00022448"/>
    </source>
</evidence>
<feature type="transmembrane region" description="Helical" evidence="7">
    <location>
        <begin position="14"/>
        <end position="35"/>
    </location>
</feature>
<proteinExistence type="inferred from homology"/>
<dbReference type="SUPFAM" id="SSF161098">
    <property type="entry name" value="MetI-like"/>
    <property type="match status" value="1"/>
</dbReference>
<evidence type="ECO:0000256" key="5">
    <source>
        <dbReference type="ARBA" id="ARBA00022989"/>
    </source>
</evidence>
<dbReference type="AlphaFoldDB" id="A0A162LRA8"/>
<dbReference type="InterPro" id="IPR035906">
    <property type="entry name" value="MetI-like_sf"/>
</dbReference>
<dbReference type="PANTHER" id="PTHR43163:SF6">
    <property type="entry name" value="DIPEPTIDE TRANSPORT SYSTEM PERMEASE PROTEIN DPPB-RELATED"/>
    <property type="match status" value="1"/>
</dbReference>
<keyword evidence="6 7" id="KW-0472">Membrane</keyword>